<feature type="compositionally biased region" description="Polar residues" evidence="1">
    <location>
        <begin position="585"/>
        <end position="606"/>
    </location>
</feature>
<dbReference type="EMBL" id="OZ019893">
    <property type="protein sequence ID" value="CAK9189525.1"/>
    <property type="molecule type" value="Genomic_DNA"/>
</dbReference>
<feature type="compositionally biased region" description="Low complexity" evidence="1">
    <location>
        <begin position="416"/>
        <end position="427"/>
    </location>
</feature>
<feature type="region of interest" description="Disordered" evidence="1">
    <location>
        <begin position="645"/>
        <end position="693"/>
    </location>
</feature>
<feature type="region of interest" description="Disordered" evidence="1">
    <location>
        <begin position="782"/>
        <end position="832"/>
    </location>
</feature>
<evidence type="ECO:0000313" key="3">
    <source>
        <dbReference type="Proteomes" id="UP001497512"/>
    </source>
</evidence>
<protein>
    <submittedName>
        <fullName evidence="2">Uncharacterized protein</fullName>
    </submittedName>
</protein>
<dbReference type="PANTHER" id="PTHR34371:SF6">
    <property type="entry name" value="MEMBRANE-ASSOCIATED KINASE REGULATOR 6"/>
    <property type="match status" value="1"/>
</dbReference>
<dbReference type="Pfam" id="PF05097">
    <property type="entry name" value="DUF688"/>
    <property type="match status" value="1"/>
</dbReference>
<evidence type="ECO:0000313" key="2">
    <source>
        <dbReference type="EMBL" id="CAK9189525.1"/>
    </source>
</evidence>
<organism evidence="2 3">
    <name type="scientific">Sphagnum troendelagicum</name>
    <dbReference type="NCBI Taxonomy" id="128251"/>
    <lineage>
        <taxon>Eukaryota</taxon>
        <taxon>Viridiplantae</taxon>
        <taxon>Streptophyta</taxon>
        <taxon>Embryophyta</taxon>
        <taxon>Bryophyta</taxon>
        <taxon>Sphagnophytina</taxon>
        <taxon>Sphagnopsida</taxon>
        <taxon>Sphagnales</taxon>
        <taxon>Sphagnaceae</taxon>
        <taxon>Sphagnum</taxon>
    </lineage>
</organism>
<name>A0ABP0T7N1_9BRYO</name>
<dbReference type="Proteomes" id="UP001497512">
    <property type="component" value="Chromosome 1"/>
</dbReference>
<proteinExistence type="predicted"/>
<accession>A0ABP0T7N1</accession>
<feature type="compositionally biased region" description="Polar residues" evidence="1">
    <location>
        <begin position="373"/>
        <end position="383"/>
    </location>
</feature>
<keyword evidence="3" id="KW-1185">Reference proteome</keyword>
<feature type="region of interest" description="Disordered" evidence="1">
    <location>
        <begin position="373"/>
        <end position="471"/>
    </location>
</feature>
<feature type="region of interest" description="Disordered" evidence="1">
    <location>
        <begin position="485"/>
        <end position="519"/>
    </location>
</feature>
<sequence length="1156" mass="127114">MGQDLVVIDHKVLSEASARLLSPRQVEKLNGAVSVSQSIAAKLMQKDRDYSPLSHNNPKPTYTLGSRKCISGELNFSSKPHCLHHGMSSDMMVVPPQTEYGELMSRQDTKAVENGQGISRRRTVVTTADGLQCQGDHGARKRGPTASIAWDSLNRSQEYSPQHELAAIPFKWEEAPGKPKEDRHSNVKTIAEAAERATARRILQGFESSHIQEVLRQKKTAAQIVAESLCDEEEASAEARSQDFRALGENSLYGSCRSSHRYYTRTTAAGLQRSSSFHGFRLSVDGGSHFISEVGTEGDIDLVAPAAAKFLVETCLSPDGTSEQNLTRIPFKWEEAPGKPKFDDAADTMPKKLQLPPRLVASPTQKVYCISQDLQGRQRQRSMSGPLLGYHPSVSSNHSLPAQTGPHQQSHPAVRSCSSSKHSISPSRVQALAKHLPWKVSSTPPRPESLYDEQTWKGTRGDPSPSKRSISPSKIQALAKYMSFKAPNAGPARNQGSYEDEKYWQTGHRSPSKRSMSPSKMQAFAMHLSCKVSSADSVTQESSYEDQIRKAQNSSPLKRSISPSKIHALAKHLSCKILNATATESNSYEDTSWQPRKPQHNYSSKYHSAPLEGYHNKTKRSGAGYGNSSLERNSSGVMTLQVNNEQDYSSPAGQEKATRQGSRIIRHDTGPLESSTISSKRSILSPSQSTSPSRIQLLPKQLTKKVMSTQEMAIKDPKWPMQGKSLSHSFTTLYGSNPLERHSEKTEGNSTSFCKRSSLGVLAGPPSSIQQSSVIDSLDWLNKQQQSPHDPWSPKSIFHGPNGNSQVPTSSVPSSRSDNDTHTQMTTPPSITLSKSLSHVSYESFEHCFEEHCSHTSSYPSQSDADNVSPVGSPYLGPASADYAAQESGRTAASEGVKAIMKLCRTGSNWRKSKNHPTPEIWAPTLATYFQSVEQSAGRSGQLNAQDAVSGILHLEKNINADMDLEDSSLGESTEAPTRLQYRMPSVVEQEMAVREQCGSLSSNHPPFLRVKLPPPRVVPRAENPSCSNGIYAWADGNPGPSAPTNEFADGYRSPVYTATLELLSPSRELISKKKNLGKLRSITMGLPSVNIHKKTQIIEAMCKSLKQAIYNCARQCCRNTKLRLHEDKHFTSTEFSFSFCKVKLLLQSHLLLAIR</sequence>
<feature type="compositionally biased region" description="Polar residues" evidence="1">
    <location>
        <begin position="802"/>
        <end position="832"/>
    </location>
</feature>
<dbReference type="InterPro" id="IPR007789">
    <property type="entry name" value="DUF688"/>
</dbReference>
<feature type="compositionally biased region" description="Polar residues" evidence="1">
    <location>
        <begin position="393"/>
        <end position="411"/>
    </location>
</feature>
<evidence type="ECO:0000256" key="1">
    <source>
        <dbReference type="SAM" id="MobiDB-lite"/>
    </source>
</evidence>
<reference evidence="2 3" key="1">
    <citation type="submission" date="2024-02" db="EMBL/GenBank/DDBJ databases">
        <authorList>
            <consortium name="ELIXIR-Norway"/>
            <consortium name="Elixir Norway"/>
        </authorList>
    </citation>
    <scope>NUCLEOTIDE SEQUENCE [LARGE SCALE GENOMIC DNA]</scope>
</reference>
<feature type="region of interest" description="Disordered" evidence="1">
    <location>
        <begin position="585"/>
        <end position="632"/>
    </location>
</feature>
<gene>
    <name evidence="2" type="ORF">CSSPTR1EN2_LOCUS176</name>
</gene>
<dbReference type="PANTHER" id="PTHR34371">
    <property type="entry name" value="OS01G0551000 PROTEIN"/>
    <property type="match status" value="1"/>
</dbReference>
<feature type="compositionally biased region" description="Low complexity" evidence="1">
    <location>
        <begin position="674"/>
        <end position="693"/>
    </location>
</feature>